<keyword evidence="2" id="KW-1185">Reference proteome</keyword>
<gene>
    <name evidence="1" type="ORF">EV686_105113</name>
</gene>
<evidence type="ECO:0000313" key="2">
    <source>
        <dbReference type="Proteomes" id="UP000294692"/>
    </source>
</evidence>
<dbReference type="AlphaFoldDB" id="A0A4R3V118"/>
<comment type="caution">
    <text evidence="1">The sequence shown here is derived from an EMBL/GenBank/DDBJ whole genome shotgun (WGS) entry which is preliminary data.</text>
</comment>
<accession>A0A4R3V118</accession>
<protein>
    <recommendedName>
        <fullName evidence="3">DUF2946 family protein</fullName>
    </recommendedName>
</protein>
<dbReference type="Proteomes" id="UP000294692">
    <property type="component" value="Unassembled WGS sequence"/>
</dbReference>
<sequence>MSRTRPRAWYLAACLMLAAFALRSLIPMGFMPAGNAGIENGIALAMCQSGIYHAAAPDTDNAPAQEATDTCPFGLYNATSAGLPAHLPHVLPVPPLFAAARLPAYPHLHASRIDGPPVGSRAPPAQAASIG</sequence>
<proteinExistence type="predicted"/>
<organism evidence="1 2">
    <name type="scientific">Paracandidimonas soli</name>
    <dbReference type="NCBI Taxonomy" id="1917182"/>
    <lineage>
        <taxon>Bacteria</taxon>
        <taxon>Pseudomonadati</taxon>
        <taxon>Pseudomonadota</taxon>
        <taxon>Betaproteobacteria</taxon>
        <taxon>Burkholderiales</taxon>
        <taxon>Alcaligenaceae</taxon>
        <taxon>Paracandidimonas</taxon>
    </lineage>
</organism>
<reference evidence="1 2" key="1">
    <citation type="submission" date="2019-03" db="EMBL/GenBank/DDBJ databases">
        <title>Genomic Encyclopedia of Type Strains, Phase IV (KMG-IV): sequencing the most valuable type-strain genomes for metagenomic binning, comparative biology and taxonomic classification.</title>
        <authorList>
            <person name="Goeker M."/>
        </authorList>
    </citation>
    <scope>NUCLEOTIDE SEQUENCE [LARGE SCALE GENOMIC DNA]</scope>
    <source>
        <strain evidence="1 2">DSM 100048</strain>
    </source>
</reference>
<dbReference type="EMBL" id="SMBX01000005">
    <property type="protein sequence ID" value="TCU98416.1"/>
    <property type="molecule type" value="Genomic_DNA"/>
</dbReference>
<evidence type="ECO:0000313" key="1">
    <source>
        <dbReference type="EMBL" id="TCU98416.1"/>
    </source>
</evidence>
<evidence type="ECO:0008006" key="3">
    <source>
        <dbReference type="Google" id="ProtNLM"/>
    </source>
</evidence>
<name>A0A4R3V118_9BURK</name>